<dbReference type="AlphaFoldDB" id="A0A2T3HNX6"/>
<protein>
    <submittedName>
        <fullName evidence="3">Gliding motility-associated lipoprotein</fullName>
    </submittedName>
</protein>
<reference evidence="3 4" key="1">
    <citation type="submission" date="2018-03" db="EMBL/GenBank/DDBJ databases">
        <authorList>
            <person name="Keele B.F."/>
        </authorList>
    </citation>
    <scope>NUCLEOTIDE SEQUENCE [LARGE SCALE GENOMIC DNA]</scope>
    <source>
        <strain evidence="3 4">YL28-9</strain>
    </source>
</reference>
<name>A0A2T3HNX6_9SPHI</name>
<keyword evidence="1" id="KW-0732">Signal</keyword>
<dbReference type="Pfam" id="PF03781">
    <property type="entry name" value="FGE-sulfatase"/>
    <property type="match status" value="1"/>
</dbReference>
<evidence type="ECO:0000313" key="3">
    <source>
        <dbReference type="EMBL" id="PST84091.1"/>
    </source>
</evidence>
<dbReference type="PANTHER" id="PTHR23150">
    <property type="entry name" value="SULFATASE MODIFYING FACTOR 1, 2"/>
    <property type="match status" value="1"/>
</dbReference>
<dbReference type="InterPro" id="IPR051043">
    <property type="entry name" value="Sulfatase_Mod_Factor_Kinase"/>
</dbReference>
<dbReference type="Gene3D" id="3.90.1580.10">
    <property type="entry name" value="paralog of FGE (formylglycine-generating enzyme)"/>
    <property type="match status" value="2"/>
</dbReference>
<feature type="domain" description="Sulfatase-modifying factor enzyme-like" evidence="2">
    <location>
        <begin position="45"/>
        <end position="428"/>
    </location>
</feature>
<dbReference type="Proteomes" id="UP000240912">
    <property type="component" value="Unassembled WGS sequence"/>
</dbReference>
<dbReference type="GO" id="GO:0120147">
    <property type="term" value="F:formylglycine-generating oxidase activity"/>
    <property type="evidence" value="ECO:0007669"/>
    <property type="project" value="TreeGrafter"/>
</dbReference>
<feature type="chain" id="PRO_5015668557" evidence="1">
    <location>
        <begin position="20"/>
        <end position="439"/>
    </location>
</feature>
<dbReference type="InterPro" id="IPR042095">
    <property type="entry name" value="SUMF_sf"/>
</dbReference>
<gene>
    <name evidence="3" type="ORF">C7T94_04995</name>
</gene>
<dbReference type="EMBL" id="PYLS01000004">
    <property type="protein sequence ID" value="PST84091.1"/>
    <property type="molecule type" value="Genomic_DNA"/>
</dbReference>
<dbReference type="PANTHER" id="PTHR23150:SF19">
    <property type="entry name" value="FORMYLGLYCINE-GENERATING ENZYME"/>
    <property type="match status" value="1"/>
</dbReference>
<dbReference type="InterPro" id="IPR005532">
    <property type="entry name" value="SUMF_dom"/>
</dbReference>
<keyword evidence="4" id="KW-1185">Reference proteome</keyword>
<dbReference type="SUPFAM" id="SSF56436">
    <property type="entry name" value="C-type lectin-like"/>
    <property type="match status" value="1"/>
</dbReference>
<dbReference type="PROSITE" id="PS51257">
    <property type="entry name" value="PROKAR_LIPOPROTEIN"/>
    <property type="match status" value="1"/>
</dbReference>
<dbReference type="RefSeq" id="WP_107214167.1">
    <property type="nucleotide sequence ID" value="NZ_KZ686268.1"/>
</dbReference>
<keyword evidence="3" id="KW-0449">Lipoprotein</keyword>
<evidence type="ECO:0000313" key="4">
    <source>
        <dbReference type="Proteomes" id="UP000240912"/>
    </source>
</evidence>
<evidence type="ECO:0000256" key="1">
    <source>
        <dbReference type="SAM" id="SignalP"/>
    </source>
</evidence>
<dbReference type="InterPro" id="IPR016187">
    <property type="entry name" value="CTDL_fold"/>
</dbReference>
<organism evidence="3 4">
    <name type="scientific">Pedobacter yulinensis</name>
    <dbReference type="NCBI Taxonomy" id="2126353"/>
    <lineage>
        <taxon>Bacteria</taxon>
        <taxon>Pseudomonadati</taxon>
        <taxon>Bacteroidota</taxon>
        <taxon>Sphingobacteriia</taxon>
        <taxon>Sphingobacteriales</taxon>
        <taxon>Sphingobacteriaceae</taxon>
        <taxon>Pedobacter</taxon>
    </lineage>
</organism>
<evidence type="ECO:0000259" key="2">
    <source>
        <dbReference type="Pfam" id="PF03781"/>
    </source>
</evidence>
<feature type="signal peptide" evidence="1">
    <location>
        <begin position="1"/>
        <end position="19"/>
    </location>
</feature>
<sequence length="439" mass="50586">MSKHLLWVLSCCFSFTACNSFNSSRTAELARKSAKVTYSTNPGEQHMVFIPSGSFVMGQSKENEIFDQLSQQRKVSVSSFYMDETEVDNKLYHKFVNWVRDSIAITNYITDKESWYLKPPPGKKTDPSFDPKRINWAKVGDGRLIWNKVNRKKNPDLERMFLSSDGLFSNKGDLDVSQLRYQYSLFDFKQAFAARNSPVRGREEFTFRDTVNVYPDTTVWVKDFNYSANDPLMRNYFSHPALANYPVVGVSWRQALAFTVWRTNYVNNYYGRNKKRRKSEFRLPTEAEWEYAARGGLVAKEYPWGNNLKNDCDCLMANFKSGPGNYVKEKGIYTSPVKSFYPNGYGLYNMAGNVAEWTADLYSTSVLAKAGDLNPRNQHLPQRSDAKDMQRRVVKGGSWKDGPYFMRNAARSFEYQDTARSNIGFRTVVSISDERAILK</sequence>
<comment type="caution">
    <text evidence="3">The sequence shown here is derived from an EMBL/GenBank/DDBJ whole genome shotgun (WGS) entry which is preliminary data.</text>
</comment>
<dbReference type="OrthoDB" id="9773278at2"/>
<proteinExistence type="predicted"/>
<accession>A0A2T3HNX6</accession>